<keyword evidence="2" id="KW-1185">Reference proteome</keyword>
<dbReference type="VEuPathDB" id="FungiDB:SDRG_13582"/>
<gene>
    <name evidence="1" type="ORF">SDRG_13582</name>
</gene>
<evidence type="ECO:0000313" key="2">
    <source>
        <dbReference type="Proteomes" id="UP000030762"/>
    </source>
</evidence>
<sequence length="213" mass="22394">MPALLLPSLQTAPKTFALPTLAYVPAPAVVTPNTATVLGWDDFLCPSTWLHQTHAIHPNQLTHPALQLHLANLDVAIVSLLTQAETLGPVFVVAKDVHATHALCVAFFPQTLALLSSSSVCVVSASTTILDDICAAVLHVSTSVFAPAKSLIVAGHASWRQTCASLCAPVLRKVIASGHTTPSVDEAHESVQRLSRGLLQVVAAHTTALDMTL</sequence>
<dbReference type="PANTHER" id="PTHR38899">
    <property type="entry name" value="DOMAIN OOKINETE PROTEIN, PUTATIVE-RELATED"/>
    <property type="match status" value="1"/>
</dbReference>
<accession>T0PT66</accession>
<dbReference type="GeneID" id="19954309"/>
<dbReference type="RefSeq" id="XP_008617901.1">
    <property type="nucleotide sequence ID" value="XM_008619679.1"/>
</dbReference>
<reference evidence="1 2" key="1">
    <citation type="submission" date="2012-04" db="EMBL/GenBank/DDBJ databases">
        <title>The Genome Sequence of Saprolegnia declina VS20.</title>
        <authorList>
            <consortium name="The Broad Institute Genome Sequencing Platform"/>
            <person name="Russ C."/>
            <person name="Nusbaum C."/>
            <person name="Tyler B."/>
            <person name="van West P."/>
            <person name="Dieguez-Uribeondo J."/>
            <person name="de Bruijn I."/>
            <person name="Tripathy S."/>
            <person name="Jiang R."/>
            <person name="Young S.K."/>
            <person name="Zeng Q."/>
            <person name="Gargeya S."/>
            <person name="Fitzgerald M."/>
            <person name="Haas B."/>
            <person name="Abouelleil A."/>
            <person name="Alvarado L."/>
            <person name="Arachchi H.M."/>
            <person name="Berlin A."/>
            <person name="Chapman S.B."/>
            <person name="Goldberg J."/>
            <person name="Griggs A."/>
            <person name="Gujja S."/>
            <person name="Hansen M."/>
            <person name="Howarth C."/>
            <person name="Imamovic A."/>
            <person name="Larimer J."/>
            <person name="McCowen C."/>
            <person name="Montmayeur A."/>
            <person name="Murphy C."/>
            <person name="Neiman D."/>
            <person name="Pearson M."/>
            <person name="Priest M."/>
            <person name="Roberts A."/>
            <person name="Saif S."/>
            <person name="Shea T."/>
            <person name="Sisk P."/>
            <person name="Sykes S."/>
            <person name="Wortman J."/>
            <person name="Nusbaum C."/>
            <person name="Birren B."/>
        </authorList>
    </citation>
    <scope>NUCLEOTIDE SEQUENCE [LARGE SCALE GENOMIC DNA]</scope>
    <source>
        <strain evidence="1 2">VS20</strain>
    </source>
</reference>
<organism evidence="1 2">
    <name type="scientific">Saprolegnia diclina (strain VS20)</name>
    <dbReference type="NCBI Taxonomy" id="1156394"/>
    <lineage>
        <taxon>Eukaryota</taxon>
        <taxon>Sar</taxon>
        <taxon>Stramenopiles</taxon>
        <taxon>Oomycota</taxon>
        <taxon>Saprolegniomycetes</taxon>
        <taxon>Saprolegniales</taxon>
        <taxon>Saprolegniaceae</taxon>
        <taxon>Saprolegnia</taxon>
    </lineage>
</organism>
<protein>
    <submittedName>
        <fullName evidence="1">Uncharacterized protein</fullName>
    </submittedName>
</protein>
<evidence type="ECO:0000313" key="1">
    <source>
        <dbReference type="EMBL" id="EQC28709.1"/>
    </source>
</evidence>
<dbReference type="OrthoDB" id="10324742at2759"/>
<dbReference type="PANTHER" id="PTHR38899:SF1">
    <property type="entry name" value="PROTEIN KINASE"/>
    <property type="match status" value="1"/>
</dbReference>
<dbReference type="AlphaFoldDB" id="T0PT66"/>
<proteinExistence type="predicted"/>
<dbReference type="eggNOG" id="ENOG502SP75">
    <property type="taxonomic scope" value="Eukaryota"/>
</dbReference>
<dbReference type="InParanoid" id="T0PT66"/>
<name>T0PT66_SAPDV</name>
<dbReference type="Proteomes" id="UP000030762">
    <property type="component" value="Unassembled WGS sequence"/>
</dbReference>
<dbReference type="EMBL" id="JH767192">
    <property type="protein sequence ID" value="EQC28709.1"/>
    <property type="molecule type" value="Genomic_DNA"/>
</dbReference>
<dbReference type="OMA" id="WDDFLCP"/>